<sequence>MSDSLPVVPEADCPEAFTGLTVSDPKHVAAGFPAVASSMKHVWGRAGVVRGTRALMMLNQPGGIDCTSCAWPDPDEHRAFAEFCENGAKAIAFEADSRTIGAEFFRDHSVDDLSKLSDYEHGRFGRLAEPLVLRPGSRYYEAITWESAFKLMADELNALASPNEAIFYTSGRTSNEAAFLYQLFVRQFGTNNFPDCSNMCHESSGSALVPTVGIGKGTVKLEDFEKAQVIVILGQNPGTNHPRMLSALQKAKRAGAKIIAVNPLKEAGLLAFLNPQEARGMLGVWSTALADVYLQVKIGGDQALLKGVMKCLLSWGKIDAAFIRDHTTGFDDLKRSLDATGWDAILEQSGLSREEIEAAARVIAESDRIIACWAMGLTQHKHAVATIQDVVNLILLCGSIGKPGAGLCPVRGHSNVQGDRTMGIWEHVPAWGHKLGQEFGFTVPAEKGYDTVEAIRAMHAGDAKVFIGLGGNFLSATPDTQYTAQALKNTRLTVHVSIKLNRSHLVTGRTALILPCLGRTERDVQNEVAQFVTTENSMGVVQSSRGNLAPCSPHLLSETQIVARLAAATLGPRSKTPWDKLAANYDFIRDAISRVVPGFDGYNDRVREPGGFYLPNKPRDGTFPTPTAKANFTASDLIDLKVGPGELVMMTIRTHDQFNTTIYGLEDRYRGIHNERRVVLMNRDDARDRKLKAGDVVDLVGHFRGEQRRANHFIVVEYDIPRGCCATYFPETNVLVPIDSTADVSNTPTSKWVVITVELASRAP</sequence>
<dbReference type="InterPro" id="IPR041953">
    <property type="entry name" value="YdeP_MopB"/>
</dbReference>
<dbReference type="Gene3D" id="3.40.228.10">
    <property type="entry name" value="Dimethylsulfoxide Reductase, domain 2"/>
    <property type="match status" value="1"/>
</dbReference>
<evidence type="ECO:0000256" key="6">
    <source>
        <dbReference type="ARBA" id="ARBA00022723"/>
    </source>
</evidence>
<feature type="domain" description="Molybdopterin dinucleotide-binding" evidence="11">
    <location>
        <begin position="647"/>
        <end position="751"/>
    </location>
</feature>
<gene>
    <name evidence="12" type="ORF">PX52LOC_00578</name>
</gene>
<evidence type="ECO:0000259" key="11">
    <source>
        <dbReference type="Pfam" id="PF01568"/>
    </source>
</evidence>
<name>A0A5C1A4W5_9BACT</name>
<reference evidence="13" key="1">
    <citation type="submission" date="2019-08" db="EMBL/GenBank/DDBJ databases">
        <title>Limnoglobus roseus gen. nov., sp. nov., a novel freshwater planctomycete with a giant genome from the family Gemmataceae.</title>
        <authorList>
            <person name="Kulichevskaya I.S."/>
            <person name="Naumoff D.G."/>
            <person name="Miroshnikov K."/>
            <person name="Ivanova A."/>
            <person name="Philippov D.A."/>
            <person name="Hakobyan A."/>
            <person name="Rijpstra I.C."/>
            <person name="Sinninghe Damste J.S."/>
            <person name="Liesack W."/>
            <person name="Dedysh S.N."/>
        </authorList>
    </citation>
    <scope>NUCLEOTIDE SEQUENCE [LARGE SCALE GENOMIC DNA]</scope>
    <source>
        <strain evidence="13">PX52</strain>
    </source>
</reference>
<proteinExistence type="inferred from homology"/>
<dbReference type="PANTHER" id="PTHR43105">
    <property type="entry name" value="RESPIRATORY NITRATE REDUCTASE"/>
    <property type="match status" value="1"/>
</dbReference>
<dbReference type="NCBIfam" id="TIGR01701">
    <property type="entry name" value="Fdhalpha-like"/>
    <property type="match status" value="1"/>
</dbReference>
<evidence type="ECO:0000256" key="8">
    <source>
        <dbReference type="ARBA" id="ARBA00023004"/>
    </source>
</evidence>
<dbReference type="PANTHER" id="PTHR43105:SF4">
    <property type="entry name" value="PROTEIN YDEP"/>
    <property type="match status" value="1"/>
</dbReference>
<evidence type="ECO:0000313" key="12">
    <source>
        <dbReference type="EMBL" id="QEL13720.1"/>
    </source>
</evidence>
<keyword evidence="13" id="KW-1185">Reference proteome</keyword>
<keyword evidence="7" id="KW-0560">Oxidoreductase</keyword>
<dbReference type="AlphaFoldDB" id="A0A5C1A4W5"/>
<evidence type="ECO:0000256" key="9">
    <source>
        <dbReference type="ARBA" id="ARBA00023014"/>
    </source>
</evidence>
<evidence type="ECO:0000256" key="5">
    <source>
        <dbReference type="ARBA" id="ARBA00022505"/>
    </source>
</evidence>
<dbReference type="Gene3D" id="2.40.40.20">
    <property type="match status" value="1"/>
</dbReference>
<comment type="similarity">
    <text evidence="3">Belongs to the prokaryotic molybdopterin-containing oxidoreductase family.</text>
</comment>
<dbReference type="SUPFAM" id="SSF50692">
    <property type="entry name" value="ADC-like"/>
    <property type="match status" value="1"/>
</dbReference>
<keyword evidence="6" id="KW-0479">Metal-binding</keyword>
<keyword evidence="5" id="KW-0500">Molybdenum</keyword>
<dbReference type="OrthoDB" id="9805142at2"/>
<comment type="cofactor">
    <cofactor evidence="1">
        <name>Mo-bis(molybdopterin guanine dinucleotide)</name>
        <dbReference type="ChEBI" id="CHEBI:60539"/>
    </cofactor>
</comment>
<dbReference type="SUPFAM" id="SSF53706">
    <property type="entry name" value="Formate dehydrogenase/DMSO reductase, domains 1-3"/>
    <property type="match status" value="1"/>
</dbReference>
<dbReference type="Proteomes" id="UP000324974">
    <property type="component" value="Chromosome"/>
</dbReference>
<dbReference type="InterPro" id="IPR050123">
    <property type="entry name" value="Prok_molybdopt-oxidoreductase"/>
</dbReference>
<dbReference type="CDD" id="cd02767">
    <property type="entry name" value="MopB_ydeP"/>
    <property type="match status" value="1"/>
</dbReference>
<evidence type="ECO:0000256" key="3">
    <source>
        <dbReference type="ARBA" id="ARBA00010312"/>
    </source>
</evidence>
<keyword evidence="9" id="KW-0411">Iron-sulfur</keyword>
<protein>
    <submittedName>
        <fullName evidence="12">Nitrite reductase</fullName>
    </submittedName>
</protein>
<accession>A0A5C1A4W5</accession>
<dbReference type="InterPro" id="IPR037951">
    <property type="entry name" value="MopB_CT_YdeP"/>
</dbReference>
<evidence type="ECO:0000256" key="7">
    <source>
        <dbReference type="ARBA" id="ARBA00023002"/>
    </source>
</evidence>
<dbReference type="Pfam" id="PF00384">
    <property type="entry name" value="Molybdopterin"/>
    <property type="match status" value="1"/>
</dbReference>
<dbReference type="InterPro" id="IPR010046">
    <property type="entry name" value="Mopterin_OxRdtse_a_bac"/>
</dbReference>
<evidence type="ECO:0000256" key="2">
    <source>
        <dbReference type="ARBA" id="ARBA00001966"/>
    </source>
</evidence>
<organism evidence="12 13">
    <name type="scientific">Limnoglobus roseus</name>
    <dbReference type="NCBI Taxonomy" id="2598579"/>
    <lineage>
        <taxon>Bacteria</taxon>
        <taxon>Pseudomonadati</taxon>
        <taxon>Planctomycetota</taxon>
        <taxon>Planctomycetia</taxon>
        <taxon>Gemmatales</taxon>
        <taxon>Gemmataceae</taxon>
        <taxon>Limnoglobus</taxon>
    </lineage>
</organism>
<dbReference type="PIRSF" id="PIRSF000144">
    <property type="entry name" value="CbbBc"/>
    <property type="match status" value="1"/>
</dbReference>
<dbReference type="GO" id="GO:0043546">
    <property type="term" value="F:molybdopterin cofactor binding"/>
    <property type="evidence" value="ECO:0007669"/>
    <property type="project" value="InterPro"/>
</dbReference>
<dbReference type="CDD" id="cd02787">
    <property type="entry name" value="MopB_CT_ydeP"/>
    <property type="match status" value="1"/>
</dbReference>
<dbReference type="GO" id="GO:0008863">
    <property type="term" value="F:formate dehydrogenase (NAD+) activity"/>
    <property type="evidence" value="ECO:0007669"/>
    <property type="project" value="InterPro"/>
</dbReference>
<keyword evidence="8" id="KW-0408">Iron</keyword>
<evidence type="ECO:0000259" key="10">
    <source>
        <dbReference type="Pfam" id="PF00384"/>
    </source>
</evidence>
<dbReference type="Pfam" id="PF01568">
    <property type="entry name" value="Molydop_binding"/>
    <property type="match status" value="1"/>
</dbReference>
<comment type="cofactor">
    <cofactor evidence="2">
        <name>[4Fe-4S] cluster</name>
        <dbReference type="ChEBI" id="CHEBI:49883"/>
    </cofactor>
</comment>
<dbReference type="GO" id="GO:0016020">
    <property type="term" value="C:membrane"/>
    <property type="evidence" value="ECO:0007669"/>
    <property type="project" value="TreeGrafter"/>
</dbReference>
<dbReference type="InterPro" id="IPR009010">
    <property type="entry name" value="Asp_de-COase-like_dom_sf"/>
</dbReference>
<feature type="domain" description="Molybdopterin oxidoreductase" evidence="10">
    <location>
        <begin position="126"/>
        <end position="498"/>
    </location>
</feature>
<evidence type="ECO:0000313" key="13">
    <source>
        <dbReference type="Proteomes" id="UP000324974"/>
    </source>
</evidence>
<dbReference type="KEGG" id="lrs:PX52LOC_00578"/>
<dbReference type="InterPro" id="IPR006657">
    <property type="entry name" value="MoPterin_dinucl-bd_dom"/>
</dbReference>
<dbReference type="RefSeq" id="WP_149108667.1">
    <property type="nucleotide sequence ID" value="NZ_CP042425.1"/>
</dbReference>
<dbReference type="InterPro" id="IPR006656">
    <property type="entry name" value="Mopterin_OxRdtase"/>
</dbReference>
<dbReference type="Gene3D" id="3.40.50.740">
    <property type="match status" value="1"/>
</dbReference>
<evidence type="ECO:0000256" key="4">
    <source>
        <dbReference type="ARBA" id="ARBA00022485"/>
    </source>
</evidence>
<dbReference type="GO" id="GO:0030151">
    <property type="term" value="F:molybdenum ion binding"/>
    <property type="evidence" value="ECO:0007669"/>
    <property type="project" value="InterPro"/>
</dbReference>
<keyword evidence="4" id="KW-0004">4Fe-4S</keyword>
<evidence type="ECO:0000256" key="1">
    <source>
        <dbReference type="ARBA" id="ARBA00001942"/>
    </source>
</evidence>
<dbReference type="GO" id="GO:0045333">
    <property type="term" value="P:cellular respiration"/>
    <property type="evidence" value="ECO:0007669"/>
    <property type="project" value="UniProtKB-ARBA"/>
</dbReference>
<dbReference type="EMBL" id="CP042425">
    <property type="protein sequence ID" value="QEL13720.1"/>
    <property type="molecule type" value="Genomic_DNA"/>
</dbReference>
<dbReference type="GO" id="GO:0051539">
    <property type="term" value="F:4 iron, 4 sulfur cluster binding"/>
    <property type="evidence" value="ECO:0007669"/>
    <property type="project" value="UniProtKB-KW"/>
</dbReference>